<organism evidence="2 3">
    <name type="scientific">Helicobacter suis</name>
    <dbReference type="NCBI Taxonomy" id="104628"/>
    <lineage>
        <taxon>Bacteria</taxon>
        <taxon>Pseudomonadati</taxon>
        <taxon>Campylobacterota</taxon>
        <taxon>Epsilonproteobacteria</taxon>
        <taxon>Campylobacterales</taxon>
        <taxon>Helicobacteraceae</taxon>
        <taxon>Helicobacter</taxon>
    </lineage>
</organism>
<dbReference type="EMBL" id="AP023036">
    <property type="protein sequence ID" value="BCD46591.1"/>
    <property type="molecule type" value="Genomic_DNA"/>
</dbReference>
<evidence type="ECO:0000313" key="2">
    <source>
        <dbReference type="EMBL" id="BCD46591.1"/>
    </source>
</evidence>
<proteinExistence type="predicted"/>
<name>A0ABM7L1I9_9HELI</name>
<feature type="transmembrane region" description="Helical" evidence="1">
    <location>
        <begin position="12"/>
        <end position="29"/>
    </location>
</feature>
<reference evidence="2 3" key="1">
    <citation type="submission" date="2020-04" db="EMBL/GenBank/DDBJ databases">
        <title>Genomic analysis of gastric non-Helicobacter pylori Helicobacters isolated in Japan.</title>
        <authorList>
            <person name="Suzuki M."/>
            <person name="Rimbara E."/>
        </authorList>
    </citation>
    <scope>NUCLEOTIDE SEQUENCE [LARGE SCALE GENOMIC DNA]</scope>
    <source>
        <strain evidence="2 3">NHP19-0020</strain>
    </source>
</reference>
<protein>
    <recommendedName>
        <fullName evidence="4">Methyl-accepting chemotaxis protein</fullName>
    </recommendedName>
</protein>
<accession>A0ABM7L1I9</accession>
<dbReference type="Proteomes" id="UP000509742">
    <property type="component" value="Chromosome"/>
</dbReference>
<keyword evidence="1" id="KW-0812">Transmembrane</keyword>
<gene>
    <name evidence="2" type="ORF">NHP190020_16300</name>
</gene>
<keyword evidence="1" id="KW-1133">Transmembrane helix</keyword>
<sequence length="66" mass="7196">MMFKSIKANLAVYISLASLLVVGVVYFSLHASYERLTTRQSIAFSEVINQALVTMVKEAALTGDAN</sequence>
<keyword evidence="3" id="KW-1185">Reference proteome</keyword>
<evidence type="ECO:0000256" key="1">
    <source>
        <dbReference type="SAM" id="Phobius"/>
    </source>
</evidence>
<evidence type="ECO:0000313" key="3">
    <source>
        <dbReference type="Proteomes" id="UP000509742"/>
    </source>
</evidence>
<evidence type="ECO:0008006" key="4">
    <source>
        <dbReference type="Google" id="ProtNLM"/>
    </source>
</evidence>
<dbReference type="RefSeq" id="WP_176485195.1">
    <property type="nucleotide sequence ID" value="NZ_AP023036.1"/>
</dbReference>
<keyword evidence="1" id="KW-0472">Membrane</keyword>